<evidence type="ECO:0000313" key="4">
    <source>
        <dbReference type="Proteomes" id="UP000594688"/>
    </source>
</evidence>
<dbReference type="GO" id="GO:0007059">
    <property type="term" value="P:chromosome segregation"/>
    <property type="evidence" value="ECO:0007669"/>
    <property type="project" value="UniProtKB-UniRule"/>
</dbReference>
<accession>A0A7T0G1Y7</accession>
<comment type="function">
    <text evidence="2">Participates in chromosomal partition during cell division. May act via the formation of a condensin-like complex containing Smc and ScpB that pull DNA away from mid-cell into both cell halves.</text>
</comment>
<keyword evidence="2" id="KW-0131">Cell cycle</keyword>
<dbReference type="Gene3D" id="6.10.250.2410">
    <property type="match status" value="1"/>
</dbReference>
<dbReference type="PANTHER" id="PTHR33969:SF2">
    <property type="entry name" value="SEGREGATION AND CONDENSATION PROTEIN A"/>
    <property type="match status" value="1"/>
</dbReference>
<dbReference type="Pfam" id="PF02616">
    <property type="entry name" value="SMC_ScpA"/>
    <property type="match status" value="1"/>
</dbReference>
<dbReference type="HAMAP" id="MF_01805">
    <property type="entry name" value="ScpA"/>
    <property type="match status" value="1"/>
</dbReference>
<evidence type="ECO:0000256" key="1">
    <source>
        <dbReference type="ARBA" id="ARBA00044777"/>
    </source>
</evidence>
<dbReference type="KEGG" id="nli:G3M70_16930"/>
<keyword evidence="2" id="KW-0159">Chromosome partition</keyword>
<dbReference type="Proteomes" id="UP000594688">
    <property type="component" value="Chromosome"/>
</dbReference>
<dbReference type="InterPro" id="IPR003768">
    <property type="entry name" value="ScpA"/>
</dbReference>
<dbReference type="GO" id="GO:0051301">
    <property type="term" value="P:cell division"/>
    <property type="evidence" value="ECO:0007669"/>
    <property type="project" value="UniProtKB-KW"/>
</dbReference>
<dbReference type="PANTHER" id="PTHR33969">
    <property type="entry name" value="SEGREGATION AND CONDENSATION PROTEIN A"/>
    <property type="match status" value="1"/>
</dbReference>
<organism evidence="3 4">
    <name type="scientific">Candidatus Nitronauta litoralis</name>
    <dbReference type="NCBI Taxonomy" id="2705533"/>
    <lineage>
        <taxon>Bacteria</taxon>
        <taxon>Pseudomonadati</taxon>
        <taxon>Nitrospinota/Tectimicrobiota group</taxon>
        <taxon>Nitrospinota</taxon>
        <taxon>Nitrospinia</taxon>
        <taxon>Nitrospinales</taxon>
        <taxon>Nitrospinaceae</taxon>
        <taxon>Candidatus Nitronauta</taxon>
    </lineage>
</organism>
<reference evidence="3 4" key="1">
    <citation type="submission" date="2020-02" db="EMBL/GenBank/DDBJ databases">
        <title>Genomic and physiological characterization of two novel Nitrospinaceae genera.</title>
        <authorList>
            <person name="Mueller A.J."/>
            <person name="Jung M.-Y."/>
            <person name="Strachan C.R."/>
            <person name="Herbold C.W."/>
            <person name="Kirkegaard R.H."/>
            <person name="Daims H."/>
        </authorList>
    </citation>
    <scope>NUCLEOTIDE SEQUENCE [LARGE SCALE GENOMIC DNA]</scope>
    <source>
        <strain evidence="3">EB</strain>
    </source>
</reference>
<comment type="subunit">
    <text evidence="2">Component of a cohesin-like complex composed of ScpA, ScpB and the Smc homodimer, in which ScpA and ScpB bind to the head domain of Smc. The presence of the three proteins is required for the association of the complex with DNA.</text>
</comment>
<evidence type="ECO:0000313" key="3">
    <source>
        <dbReference type="EMBL" id="QPJ63466.1"/>
    </source>
</evidence>
<comment type="similarity">
    <text evidence="2">Belongs to the ScpA family.</text>
</comment>
<dbReference type="AlphaFoldDB" id="A0A7T0G1Y7"/>
<proteinExistence type="inferred from homology"/>
<dbReference type="EMBL" id="CP048685">
    <property type="protein sequence ID" value="QPJ63466.1"/>
    <property type="molecule type" value="Genomic_DNA"/>
</dbReference>
<protein>
    <recommendedName>
        <fullName evidence="1 2">Segregation and condensation protein A</fullName>
    </recommendedName>
</protein>
<keyword evidence="2" id="KW-0963">Cytoplasm</keyword>
<name>A0A7T0G1Y7_9BACT</name>
<dbReference type="GO" id="GO:0006260">
    <property type="term" value="P:DNA replication"/>
    <property type="evidence" value="ECO:0007669"/>
    <property type="project" value="UniProtKB-UniRule"/>
</dbReference>
<keyword evidence="2" id="KW-0132">Cell division</keyword>
<evidence type="ECO:0000256" key="2">
    <source>
        <dbReference type="HAMAP-Rule" id="MF_01805"/>
    </source>
</evidence>
<sequence>MTFQLKIDIFEGPLDLLLYLLREKKMDICDIPIVDITRQYMEYLELLKDLNLELAGEYLVMAAELMRIKTRSLLPKPPQEDESEEGNDPRAELTRRLLEYQRYKNASFDLRQKEHERQQLFGRGAEIAIVDEGDETLVEANVFDLFSAFKKILDDKKDLPGYEVEITHLSVTDRIHYLLELLNATDSVTFESLFTPLNTKQEIIVTFLGLLELMKLKLARIQQIGSFETIRVYGSADKETQDEVLKDYKEDGVSLDFKTDS</sequence>
<dbReference type="GO" id="GO:0005737">
    <property type="term" value="C:cytoplasm"/>
    <property type="evidence" value="ECO:0007669"/>
    <property type="project" value="UniProtKB-SubCell"/>
</dbReference>
<comment type="subcellular location">
    <subcellularLocation>
        <location evidence="2">Cytoplasm</location>
    </subcellularLocation>
    <text evidence="2">Associated with two foci at the outer edges of the nucleoid region in young cells, and at four foci within both cell halves in older cells.</text>
</comment>
<gene>
    <name evidence="2" type="primary">scpA</name>
    <name evidence="3" type="ORF">G3M70_16930</name>
</gene>